<protein>
    <recommendedName>
        <fullName evidence="11">Probable nicotinate-nucleotide adenylyltransferase</fullName>
        <ecNumber evidence="11">2.7.7.18</ecNumber>
    </recommendedName>
    <alternativeName>
        <fullName evidence="11">Deamido-NAD(+) diphosphorylase</fullName>
    </alternativeName>
    <alternativeName>
        <fullName evidence="11">Deamido-NAD(+) pyrophosphorylase</fullName>
    </alternativeName>
    <alternativeName>
        <fullName evidence="11">Nicotinate mononucleotide adenylyltransferase</fullName>
        <shortName evidence="11">NaMN adenylyltransferase</shortName>
    </alternativeName>
</protein>
<dbReference type="NCBIfam" id="TIGR00125">
    <property type="entry name" value="cyt_tran_rel"/>
    <property type="match status" value="1"/>
</dbReference>
<comment type="pathway">
    <text evidence="2 11">Cofactor biosynthesis; NAD(+) biosynthesis; deamido-NAD(+) from nicotinate D-ribonucleotide: step 1/1.</text>
</comment>
<sequence>MTYSQPITLFGGTFNPPHWGHVKPLKQAMQALDITKVGLMPCNIPPHKQRLKISNQHRLAMLQIICELESSLYIEGIELESDEVSFTFNTLQKLKKNNQQSLCFVMGADSFQSFETWHRWQEILQLCNIIVLNRDNQPLKRLKEVTQYISCGPHDAVSLADKQVLSTSNGIVVSCHFPNVAVSSTLIRDKLEQKDYPYLETGEVLPLEVLKYIKQHQLYERKIP</sequence>
<name>G4QGZ9_GLANF</name>
<keyword evidence="14" id="KW-1185">Reference proteome</keyword>
<dbReference type="GO" id="GO:0005524">
    <property type="term" value="F:ATP binding"/>
    <property type="evidence" value="ECO:0007669"/>
    <property type="project" value="UniProtKB-KW"/>
</dbReference>
<dbReference type="Gene3D" id="3.40.50.620">
    <property type="entry name" value="HUPs"/>
    <property type="match status" value="1"/>
</dbReference>
<dbReference type="EC" id="2.7.7.18" evidence="11"/>
<evidence type="ECO:0000256" key="9">
    <source>
        <dbReference type="ARBA" id="ARBA00023027"/>
    </source>
</evidence>
<evidence type="ECO:0000256" key="4">
    <source>
        <dbReference type="ARBA" id="ARBA00022642"/>
    </source>
</evidence>
<dbReference type="CDD" id="cd02165">
    <property type="entry name" value="NMNAT"/>
    <property type="match status" value="1"/>
</dbReference>
<dbReference type="Proteomes" id="UP000009282">
    <property type="component" value="Chromosome"/>
</dbReference>
<dbReference type="HAMAP" id="MF_00244">
    <property type="entry name" value="NaMN_adenylyltr"/>
    <property type="match status" value="1"/>
</dbReference>
<comment type="catalytic activity">
    <reaction evidence="10 11">
        <text>nicotinate beta-D-ribonucleotide + ATP + H(+) = deamido-NAD(+) + diphosphate</text>
        <dbReference type="Rhea" id="RHEA:22860"/>
        <dbReference type="ChEBI" id="CHEBI:15378"/>
        <dbReference type="ChEBI" id="CHEBI:30616"/>
        <dbReference type="ChEBI" id="CHEBI:33019"/>
        <dbReference type="ChEBI" id="CHEBI:57502"/>
        <dbReference type="ChEBI" id="CHEBI:58437"/>
        <dbReference type="EC" id="2.7.7.18"/>
    </reaction>
</comment>
<accession>G4QGZ9</accession>
<dbReference type="OrthoDB" id="5295945at2"/>
<dbReference type="KEGG" id="gni:GNIT_2079"/>
<dbReference type="eggNOG" id="COG1057">
    <property type="taxonomic scope" value="Bacteria"/>
</dbReference>
<evidence type="ECO:0000256" key="2">
    <source>
        <dbReference type="ARBA" id="ARBA00005019"/>
    </source>
</evidence>
<dbReference type="UniPathway" id="UPA00253">
    <property type="reaction ID" value="UER00332"/>
</dbReference>
<evidence type="ECO:0000313" key="13">
    <source>
        <dbReference type="EMBL" id="AEP30187.1"/>
    </source>
</evidence>
<dbReference type="HOGENOM" id="CLU_069765_0_0_6"/>
<keyword evidence="4 11" id="KW-0662">Pyridine nucleotide biosynthesis</keyword>
<keyword evidence="7 11" id="KW-0547">Nucleotide-binding</keyword>
<dbReference type="InterPro" id="IPR014729">
    <property type="entry name" value="Rossmann-like_a/b/a_fold"/>
</dbReference>
<dbReference type="SUPFAM" id="SSF52374">
    <property type="entry name" value="Nucleotidylyl transferase"/>
    <property type="match status" value="1"/>
</dbReference>
<keyword evidence="8 11" id="KW-0067">ATP-binding</keyword>
<evidence type="ECO:0000256" key="1">
    <source>
        <dbReference type="ARBA" id="ARBA00002324"/>
    </source>
</evidence>
<dbReference type="PANTHER" id="PTHR39321">
    <property type="entry name" value="NICOTINATE-NUCLEOTIDE ADENYLYLTRANSFERASE-RELATED"/>
    <property type="match status" value="1"/>
</dbReference>
<dbReference type="GO" id="GO:0009435">
    <property type="term" value="P:NAD+ biosynthetic process"/>
    <property type="evidence" value="ECO:0007669"/>
    <property type="project" value="UniProtKB-UniRule"/>
</dbReference>
<feature type="domain" description="Cytidyltransferase-like" evidence="12">
    <location>
        <begin position="9"/>
        <end position="189"/>
    </location>
</feature>
<gene>
    <name evidence="11 13" type="primary">nadD</name>
    <name evidence="13" type="ordered locus">GNIT_2079</name>
</gene>
<dbReference type="AlphaFoldDB" id="G4QGZ9"/>
<evidence type="ECO:0000256" key="11">
    <source>
        <dbReference type="HAMAP-Rule" id="MF_00244"/>
    </source>
</evidence>
<evidence type="ECO:0000256" key="5">
    <source>
        <dbReference type="ARBA" id="ARBA00022679"/>
    </source>
</evidence>
<dbReference type="PANTHER" id="PTHR39321:SF3">
    <property type="entry name" value="PHOSPHOPANTETHEINE ADENYLYLTRANSFERASE"/>
    <property type="match status" value="1"/>
</dbReference>
<keyword evidence="5 11" id="KW-0808">Transferase</keyword>
<keyword evidence="6 11" id="KW-0548">Nucleotidyltransferase</keyword>
<comment type="similarity">
    <text evidence="3 11">Belongs to the NadD family.</text>
</comment>
<dbReference type="RefSeq" id="WP_014109061.1">
    <property type="nucleotide sequence ID" value="NC_016041.1"/>
</dbReference>
<dbReference type="NCBIfam" id="TIGR00482">
    <property type="entry name" value="nicotinate (nicotinamide) nucleotide adenylyltransferase"/>
    <property type="match status" value="1"/>
</dbReference>
<evidence type="ECO:0000259" key="12">
    <source>
        <dbReference type="Pfam" id="PF01467"/>
    </source>
</evidence>
<evidence type="ECO:0000313" key="14">
    <source>
        <dbReference type="Proteomes" id="UP000009282"/>
    </source>
</evidence>
<keyword evidence="9 11" id="KW-0520">NAD</keyword>
<evidence type="ECO:0000256" key="7">
    <source>
        <dbReference type="ARBA" id="ARBA00022741"/>
    </source>
</evidence>
<dbReference type="InterPro" id="IPR004821">
    <property type="entry name" value="Cyt_trans-like"/>
</dbReference>
<evidence type="ECO:0000256" key="10">
    <source>
        <dbReference type="ARBA" id="ARBA00048721"/>
    </source>
</evidence>
<dbReference type="STRING" id="1085623.GNIT_2079"/>
<evidence type="ECO:0000256" key="6">
    <source>
        <dbReference type="ARBA" id="ARBA00022695"/>
    </source>
</evidence>
<evidence type="ECO:0000256" key="3">
    <source>
        <dbReference type="ARBA" id="ARBA00009014"/>
    </source>
</evidence>
<dbReference type="InterPro" id="IPR005248">
    <property type="entry name" value="NadD/NMNAT"/>
</dbReference>
<comment type="function">
    <text evidence="1 11">Catalyzes the reversible adenylation of nicotinate mononucleotide (NaMN) to nicotinic acid adenine dinucleotide (NaAD).</text>
</comment>
<proteinExistence type="inferred from homology"/>
<organism evidence="13 14">
    <name type="scientific">Glaciecola nitratireducens (strain JCM 12485 / KCTC 12276 / FR1064)</name>
    <dbReference type="NCBI Taxonomy" id="1085623"/>
    <lineage>
        <taxon>Bacteria</taxon>
        <taxon>Pseudomonadati</taxon>
        <taxon>Pseudomonadota</taxon>
        <taxon>Gammaproteobacteria</taxon>
        <taxon>Alteromonadales</taxon>
        <taxon>Alteromonadaceae</taxon>
        <taxon>Brumicola</taxon>
    </lineage>
</organism>
<dbReference type="EMBL" id="CP003060">
    <property type="protein sequence ID" value="AEP30187.1"/>
    <property type="molecule type" value="Genomic_DNA"/>
</dbReference>
<reference evidence="13 14" key="1">
    <citation type="journal article" date="2011" name="J. Bacteriol.">
        <title>Complete genome sequence of seawater bacterium Glaciecola nitratireducens FR1064T.</title>
        <authorList>
            <person name="Bian F."/>
            <person name="Qin Q.L."/>
            <person name="Xie B.B."/>
            <person name="Shu Y.L."/>
            <person name="Zhang X.Y."/>
            <person name="Yu Y."/>
            <person name="Chen B."/>
            <person name="Chen X.L."/>
            <person name="Zhou B.C."/>
            <person name="Zhang Y.Z."/>
        </authorList>
    </citation>
    <scope>NUCLEOTIDE SEQUENCE [LARGE SCALE GENOMIC DNA]</scope>
    <source>
        <strain evidence="14">JCM 12485 / KCTC 12276 / FR1064</strain>
    </source>
</reference>
<dbReference type="Pfam" id="PF01467">
    <property type="entry name" value="CTP_transf_like"/>
    <property type="match status" value="1"/>
</dbReference>
<evidence type="ECO:0000256" key="8">
    <source>
        <dbReference type="ARBA" id="ARBA00022840"/>
    </source>
</evidence>
<dbReference type="GO" id="GO:0004515">
    <property type="term" value="F:nicotinate-nucleotide adenylyltransferase activity"/>
    <property type="evidence" value="ECO:0007669"/>
    <property type="project" value="UniProtKB-UniRule"/>
</dbReference>